<accession>A0A2T5UCY5</accession>
<proteinExistence type="predicted"/>
<dbReference type="EMBL" id="QAYE01000001">
    <property type="protein sequence ID" value="PTW49341.1"/>
    <property type="molecule type" value="Genomic_DNA"/>
</dbReference>
<organism evidence="1 2">
    <name type="scientific">Sphingomonas faeni</name>
    <dbReference type="NCBI Taxonomy" id="185950"/>
    <lineage>
        <taxon>Bacteria</taxon>
        <taxon>Pseudomonadati</taxon>
        <taxon>Pseudomonadota</taxon>
        <taxon>Alphaproteobacteria</taxon>
        <taxon>Sphingomonadales</taxon>
        <taxon>Sphingomonadaceae</taxon>
        <taxon>Sphingomonas</taxon>
    </lineage>
</organism>
<dbReference type="GeneID" id="91004916"/>
<evidence type="ECO:0000313" key="2">
    <source>
        <dbReference type="Proteomes" id="UP000244013"/>
    </source>
</evidence>
<dbReference type="RefSeq" id="WP_107952318.1">
    <property type="nucleotide sequence ID" value="NZ_QAYE01000001.1"/>
</dbReference>
<dbReference type="AlphaFoldDB" id="A0A2T5UCY5"/>
<reference evidence="1 2" key="1">
    <citation type="submission" date="2018-04" db="EMBL/GenBank/DDBJ databases">
        <title>Genomic Encyclopedia of Type Strains, Phase III (KMG-III): the genomes of soil and plant-associated and newly described type strains.</title>
        <authorList>
            <person name="Whitman W."/>
        </authorList>
    </citation>
    <scope>NUCLEOTIDE SEQUENCE [LARGE SCALE GENOMIC DNA]</scope>
    <source>
        <strain evidence="1 2">MA-olki</strain>
    </source>
</reference>
<sequence>MAWDFKNHRMVEGRPMTPEEEWSSKRNMWKWLLSVTDERLEAAKPPVDGTHLPMWLAASYLRANPQVAYTLDYDGRIIITDDEWRMHFLLSTAGK</sequence>
<dbReference type="Proteomes" id="UP000244013">
    <property type="component" value="Unassembled WGS sequence"/>
</dbReference>
<gene>
    <name evidence="1" type="ORF">C8J25_101849</name>
</gene>
<protein>
    <submittedName>
        <fullName evidence="1">Uncharacterized protein</fullName>
    </submittedName>
</protein>
<name>A0A2T5UCY5_9SPHN</name>
<comment type="caution">
    <text evidence="1">The sequence shown here is derived from an EMBL/GenBank/DDBJ whole genome shotgun (WGS) entry which is preliminary data.</text>
</comment>
<evidence type="ECO:0000313" key="1">
    <source>
        <dbReference type="EMBL" id="PTW49341.1"/>
    </source>
</evidence>